<evidence type="ECO:0000313" key="1">
    <source>
        <dbReference type="EMBL" id="NEX18934.1"/>
    </source>
</evidence>
<protein>
    <submittedName>
        <fullName evidence="1">Acyl-CoA thioesterase</fullName>
    </submittedName>
</protein>
<dbReference type="SUPFAM" id="SSF54637">
    <property type="entry name" value="Thioesterase/thiol ester dehydrase-isomerase"/>
    <property type="match status" value="1"/>
</dbReference>
<evidence type="ECO:0000313" key="2">
    <source>
        <dbReference type="Proteomes" id="UP000471640"/>
    </source>
</evidence>
<reference evidence="1 2" key="2">
    <citation type="submission" date="2020-02" db="EMBL/GenBank/DDBJ databases">
        <title>Genome sequences of Thiorhodococcus mannitoliphagus and Thiorhodococcus minor, purple sulfur photosynthetic bacteria in the gammaproteobacterial family, Chromatiaceae.</title>
        <authorList>
            <person name="Aviles F.A."/>
            <person name="Meyer T.E."/>
            <person name="Kyndt J.A."/>
        </authorList>
    </citation>
    <scope>NUCLEOTIDE SEQUENCE [LARGE SCALE GENOMIC DNA]</scope>
    <source>
        <strain evidence="1 2">DSM 18266</strain>
    </source>
</reference>
<dbReference type="Proteomes" id="UP000471640">
    <property type="component" value="Unassembled WGS sequence"/>
</dbReference>
<proteinExistence type="predicted"/>
<reference evidence="2" key="1">
    <citation type="journal article" date="2020" name="Microbiol. Resour. Announc.">
        <title>Draft Genome Sequences of Thiorhodococcus mannitoliphagus and Thiorhodococcus minor, Purple Sulfur Photosynthetic Bacteria in the Gammaproteobacterial Family Chromatiaceae.</title>
        <authorList>
            <person name="Aviles F.A."/>
            <person name="Meyer T.E."/>
            <person name="Kyndt J.A."/>
        </authorList>
    </citation>
    <scope>NUCLEOTIDE SEQUENCE [LARGE SCALE GENOMIC DNA]</scope>
    <source>
        <strain evidence="2">DSM 18266</strain>
    </source>
</reference>
<accession>A0A6P1DTD0</accession>
<dbReference type="AlphaFoldDB" id="A0A6P1DTD0"/>
<dbReference type="Gene3D" id="3.10.129.10">
    <property type="entry name" value="Hotdog Thioesterase"/>
    <property type="match status" value="1"/>
</dbReference>
<keyword evidence="2" id="KW-1185">Reference proteome</keyword>
<name>A0A6P1DTD0_9GAMM</name>
<dbReference type="InterPro" id="IPR029069">
    <property type="entry name" value="HotDog_dom_sf"/>
</dbReference>
<dbReference type="RefSeq" id="WP_164651809.1">
    <property type="nucleotide sequence ID" value="NZ_JAAIJR010000002.1"/>
</dbReference>
<sequence>MSAPFAHHFEIRLHDTDVAGRLFFAHLFRHAHDAYEAFMRAIGAPLDALIRQGELILPLTHAEADYRRAMCHGDRIGVEVQVLELRQRSFSIGYRFLSEAGEVAATALTVHVLIAQSRSTTPELPADLHAALANHLATN</sequence>
<comment type="caution">
    <text evidence="1">The sequence shown here is derived from an EMBL/GenBank/DDBJ whole genome shotgun (WGS) entry which is preliminary data.</text>
</comment>
<dbReference type="Pfam" id="PF13279">
    <property type="entry name" value="4HBT_2"/>
    <property type="match status" value="1"/>
</dbReference>
<organism evidence="1 2">
    <name type="scientific">Thiorhodococcus mannitoliphagus</name>
    <dbReference type="NCBI Taxonomy" id="329406"/>
    <lineage>
        <taxon>Bacteria</taxon>
        <taxon>Pseudomonadati</taxon>
        <taxon>Pseudomonadota</taxon>
        <taxon>Gammaproteobacteria</taxon>
        <taxon>Chromatiales</taxon>
        <taxon>Chromatiaceae</taxon>
        <taxon>Thiorhodococcus</taxon>
    </lineage>
</organism>
<gene>
    <name evidence="1" type="ORF">G3480_01145</name>
</gene>
<dbReference type="EMBL" id="JAAIJR010000002">
    <property type="protein sequence ID" value="NEX18934.1"/>
    <property type="molecule type" value="Genomic_DNA"/>
</dbReference>
<dbReference type="CDD" id="cd00586">
    <property type="entry name" value="4HBT"/>
    <property type="match status" value="1"/>
</dbReference>